<gene>
    <name evidence="1" type="ORF">TBH_C2268</name>
</gene>
<dbReference type="PANTHER" id="PTHR43737:SF1">
    <property type="entry name" value="DUF1501 DOMAIN-CONTAINING PROTEIN"/>
    <property type="match status" value="1"/>
</dbReference>
<dbReference type="AlphaFoldDB" id="A0A7U6GKE7"/>
<dbReference type="KEGG" id="tbn:TBH_C2268"/>
<dbReference type="InterPro" id="IPR010869">
    <property type="entry name" value="DUF1501"/>
</dbReference>
<dbReference type="OrthoDB" id="9779968at2"/>
<evidence type="ECO:0000313" key="1">
    <source>
        <dbReference type="EMBL" id="BAO45179.1"/>
    </source>
</evidence>
<keyword evidence="2" id="KW-1185">Reference proteome</keyword>
<proteinExistence type="predicted"/>
<dbReference type="EMBL" id="AP012273">
    <property type="protein sequence ID" value="BAO45179.1"/>
    <property type="molecule type" value="Genomic_DNA"/>
</dbReference>
<protein>
    <recommendedName>
        <fullName evidence="3">DUF1501 domain-containing protein</fullName>
    </recommendedName>
</protein>
<dbReference type="Proteomes" id="UP000031631">
    <property type="component" value="Chromosome"/>
</dbReference>
<dbReference type="Pfam" id="PF07394">
    <property type="entry name" value="DUF1501"/>
    <property type="match status" value="1"/>
</dbReference>
<dbReference type="InterPro" id="IPR006311">
    <property type="entry name" value="TAT_signal"/>
</dbReference>
<dbReference type="PROSITE" id="PS51318">
    <property type="entry name" value="TAT"/>
    <property type="match status" value="1"/>
</dbReference>
<evidence type="ECO:0008006" key="3">
    <source>
        <dbReference type="Google" id="ProtNLM"/>
    </source>
</evidence>
<dbReference type="PANTHER" id="PTHR43737">
    <property type="entry name" value="BLL7424 PROTEIN"/>
    <property type="match status" value="1"/>
</dbReference>
<dbReference type="RefSeq" id="WP_041068534.1">
    <property type="nucleotide sequence ID" value="NZ_AP012273.1"/>
</dbReference>
<sequence>MKLSRRQFMQLSALGSASLAAPRLLFASSNDNGTDDIILSIFLRGAADGLNIVPPWGDPDYYRLRPTLAIPKPGAEGGALALDDLFGFHPGMHSLMPIFDAGDLAVIHACGSPSPSHSHFEAQDLMERGLEETMDEFNGWLGRYLDYRMDENFGVFHAVAMGVAAPRTLTHQASTITMPDIESFSLLLPSDQEDAIRRLLQELYPGDSILDNASVDTLAAVDELAAADPLQYPPDNGAEYPESSFGRQLQAMGQLIKSDIGLRAGALSLGGWDTHEGEAATLDALTPDLADSLAAFHTDMGTRMGNITLIVMTEFGRRAYENGSAGTDHGHASIMLAMGKNVNGGRVFHQWPGLQDANLYGAGDLAVTIDYRQVLAELIDRRTAGMPLELLFPGFSGTQAMGIFS</sequence>
<organism evidence="1 2">
    <name type="scientific">Thiolapillus brandeum</name>
    <dbReference type="NCBI Taxonomy" id="1076588"/>
    <lineage>
        <taxon>Bacteria</taxon>
        <taxon>Pseudomonadati</taxon>
        <taxon>Pseudomonadota</taxon>
        <taxon>Gammaproteobacteria</taxon>
        <taxon>Chromatiales</taxon>
        <taxon>Sedimenticolaceae</taxon>
        <taxon>Thiolapillus</taxon>
    </lineage>
</organism>
<reference evidence="1 2" key="1">
    <citation type="journal article" date="2014" name="PLoS ONE">
        <title>Physiological and genomic features of a novel sulfur-oxidizing gammaproteobacterium belonging to a previously uncultivated symbiotic lineage isolated from a hydrothermal vent.</title>
        <authorList>
            <person name="Nunoura T."/>
            <person name="Takaki Y."/>
            <person name="Kazama H."/>
            <person name="Kakuta J."/>
            <person name="Shimamura S."/>
            <person name="Makita H."/>
            <person name="Hirai M."/>
            <person name="Miyazaki M."/>
            <person name="Takai K."/>
        </authorList>
    </citation>
    <scope>NUCLEOTIDE SEQUENCE [LARGE SCALE GENOMIC DNA]</scope>
    <source>
        <strain evidence="1 2">Hiromi1</strain>
    </source>
</reference>
<name>A0A7U6GKE7_9GAMM</name>
<accession>A0A7U6GKE7</accession>
<evidence type="ECO:0000313" key="2">
    <source>
        <dbReference type="Proteomes" id="UP000031631"/>
    </source>
</evidence>